<proteinExistence type="inferred from homology"/>
<comment type="caution">
    <text evidence="4">The sequence shown here is derived from an EMBL/GenBank/DDBJ whole genome shotgun (WGS) entry which is preliminary data.</text>
</comment>
<dbReference type="InterPro" id="IPR000210">
    <property type="entry name" value="BTB/POZ_dom"/>
</dbReference>
<evidence type="ECO:0000313" key="4">
    <source>
        <dbReference type="EMBL" id="KAI3917911.1"/>
    </source>
</evidence>
<evidence type="ECO:0000256" key="1">
    <source>
        <dbReference type="ARBA" id="ARBA00004906"/>
    </source>
</evidence>
<comment type="similarity">
    <text evidence="2">Belongs to the Tdpoz family.</text>
</comment>
<evidence type="ECO:0000259" key="3">
    <source>
        <dbReference type="PROSITE" id="PS50097"/>
    </source>
</evidence>
<sequence>VGNEEFRAHKSILAARSPVFRAHFFGLVGNPDKEAVVIEEFEPFVFKAMLLFLYSDEFPETHELSDSDSLCTSTAIAQHLLAAADHYNIARLKLMCEAKLCEGITANTVADTLALAERHQCPQLKSVCLKFAAKPENLGEVMKFDGYAHLEKWCPSLLTGLLKTNAVVDRK</sequence>
<dbReference type="Gene3D" id="3.30.710.10">
    <property type="entry name" value="Potassium Channel Kv1.1, Chain A"/>
    <property type="match status" value="1"/>
</dbReference>
<dbReference type="InterPro" id="IPR045005">
    <property type="entry name" value="BPM1-6"/>
</dbReference>
<feature type="non-terminal residue" evidence="4">
    <location>
        <position position="1"/>
    </location>
</feature>
<dbReference type="PANTHER" id="PTHR26379:SF293">
    <property type="entry name" value="BTB_POZ AND MATH DOMAIN-CONTAINING PROTEIN 3"/>
    <property type="match status" value="1"/>
</dbReference>
<dbReference type="Proteomes" id="UP001202328">
    <property type="component" value="Unassembled WGS sequence"/>
</dbReference>
<reference evidence="4" key="1">
    <citation type="submission" date="2022-04" db="EMBL/GenBank/DDBJ databases">
        <title>A functionally conserved STORR gene fusion in Papaver species that diverged 16.8 million years ago.</title>
        <authorList>
            <person name="Catania T."/>
        </authorList>
    </citation>
    <scope>NUCLEOTIDE SEQUENCE</scope>
    <source>
        <strain evidence="4">S-188037</strain>
    </source>
</reference>
<name>A0AAD4XJN2_9MAGN</name>
<dbReference type="InterPro" id="IPR011333">
    <property type="entry name" value="SKP1/BTB/POZ_sf"/>
</dbReference>
<dbReference type="PROSITE" id="PS50097">
    <property type="entry name" value="BTB"/>
    <property type="match status" value="1"/>
</dbReference>
<dbReference type="Gene3D" id="1.25.40.420">
    <property type="match status" value="1"/>
</dbReference>
<dbReference type="InterPro" id="IPR056423">
    <property type="entry name" value="BACK_BPM_SPOP"/>
</dbReference>
<dbReference type="Pfam" id="PF24570">
    <property type="entry name" value="BACK_BPM_SPOP"/>
    <property type="match status" value="1"/>
</dbReference>
<gene>
    <name evidence="4" type="ORF">MKW98_000145</name>
</gene>
<evidence type="ECO:0000256" key="2">
    <source>
        <dbReference type="ARBA" id="ARBA00010846"/>
    </source>
</evidence>
<organism evidence="4 5">
    <name type="scientific">Papaver atlanticum</name>
    <dbReference type="NCBI Taxonomy" id="357466"/>
    <lineage>
        <taxon>Eukaryota</taxon>
        <taxon>Viridiplantae</taxon>
        <taxon>Streptophyta</taxon>
        <taxon>Embryophyta</taxon>
        <taxon>Tracheophyta</taxon>
        <taxon>Spermatophyta</taxon>
        <taxon>Magnoliopsida</taxon>
        <taxon>Ranunculales</taxon>
        <taxon>Papaveraceae</taxon>
        <taxon>Papaveroideae</taxon>
        <taxon>Papaver</taxon>
    </lineage>
</organism>
<dbReference type="Pfam" id="PF00651">
    <property type="entry name" value="BTB"/>
    <property type="match status" value="1"/>
</dbReference>
<keyword evidence="5" id="KW-1185">Reference proteome</keyword>
<accession>A0AAD4XJN2</accession>
<evidence type="ECO:0000313" key="5">
    <source>
        <dbReference type="Proteomes" id="UP001202328"/>
    </source>
</evidence>
<dbReference type="EMBL" id="JAJJMB010008958">
    <property type="protein sequence ID" value="KAI3917911.1"/>
    <property type="molecule type" value="Genomic_DNA"/>
</dbReference>
<dbReference type="SMART" id="SM00225">
    <property type="entry name" value="BTB"/>
    <property type="match status" value="1"/>
</dbReference>
<feature type="domain" description="BTB" evidence="3">
    <location>
        <begin position="1"/>
        <end position="62"/>
    </location>
</feature>
<dbReference type="SUPFAM" id="SSF54695">
    <property type="entry name" value="POZ domain"/>
    <property type="match status" value="1"/>
</dbReference>
<comment type="pathway">
    <text evidence="1">Protein modification; protein ubiquitination.</text>
</comment>
<dbReference type="GO" id="GO:0016567">
    <property type="term" value="P:protein ubiquitination"/>
    <property type="evidence" value="ECO:0007669"/>
    <property type="project" value="InterPro"/>
</dbReference>
<protein>
    <recommendedName>
        <fullName evidence="3">BTB domain-containing protein</fullName>
    </recommendedName>
</protein>
<dbReference type="AlphaFoldDB" id="A0AAD4XJN2"/>
<dbReference type="PANTHER" id="PTHR26379">
    <property type="entry name" value="BTB/POZ AND MATH DOMAIN-CONTAINING PROTEIN 1"/>
    <property type="match status" value="1"/>
</dbReference>